<sequence>MKPDFNLTLYLVTDSGMVPADKTLAQIVDEAIQGGVTIVQLREKTADTGAFIALARSLQKVTKNYGVPLLINDRIDVALAIDADGVHIGQDDMSLVEARRILGPNKIIGMSVQTAAEAEAAMCDGADYLGIGVCFDTETKQISTDALRGPAGVRQVWEHALEVGPVRAVTIGGVNEYNAVHVLDYTRSAKGVPLEGVAVVSAIMAAEDPCAAAKVLRSQVSFAMERSWASKQATAYVDRSAASVCQAAAGVVARVRATDGARPLVQHMTNAVVMNDCANACLALGGSPIMAPAAEEQADLARNVSALVVNIGTLTSAQIPGIRAAMRCARLYNTPIVLDPVGMGISTFRKSFVYEILRDYGVHVIKANAGEVASLLGSDEVSMQGVDSIGAGFSDPAAAVSALSRRHRCIVVMTGRADYVSDGTSTFAVRNGHPMQACISGSGCMVGTAVATFIQTVAHEDPLAGALAGLVAVNVAAEHAAVSADVRGPGTFRPAFIDEMHRLSDDILLSEMRVERA</sequence>
<comment type="caution">
    <text evidence="1">The sequence shown here is derived from an EMBL/GenBank/DDBJ whole genome shotgun (WGS) entry which is preliminary data.</text>
</comment>
<evidence type="ECO:0000313" key="1">
    <source>
        <dbReference type="EMBL" id="KAJ1901426.1"/>
    </source>
</evidence>
<reference evidence="1" key="1">
    <citation type="submission" date="2022-07" db="EMBL/GenBank/DDBJ databases">
        <title>Phylogenomic reconstructions and comparative analyses of Kickxellomycotina fungi.</title>
        <authorList>
            <person name="Reynolds N.K."/>
            <person name="Stajich J.E."/>
            <person name="Barry K."/>
            <person name="Grigoriev I.V."/>
            <person name="Crous P."/>
            <person name="Smith M.E."/>
        </authorList>
    </citation>
    <scope>NUCLEOTIDE SEQUENCE</scope>
    <source>
        <strain evidence="1">Benny 63K</strain>
    </source>
</reference>
<evidence type="ECO:0000313" key="2">
    <source>
        <dbReference type="Proteomes" id="UP001150581"/>
    </source>
</evidence>
<dbReference type="Proteomes" id="UP001150581">
    <property type="component" value="Unassembled WGS sequence"/>
</dbReference>
<keyword evidence="2" id="KW-1185">Reference proteome</keyword>
<dbReference type="EMBL" id="JANBPG010000028">
    <property type="protein sequence ID" value="KAJ1901426.1"/>
    <property type="molecule type" value="Genomic_DNA"/>
</dbReference>
<gene>
    <name evidence="1" type="primary">THI6</name>
    <name evidence="1" type="ORF">LPJ66_000795</name>
</gene>
<organism evidence="1 2">
    <name type="scientific">Kickxella alabastrina</name>
    <dbReference type="NCBI Taxonomy" id="61397"/>
    <lineage>
        <taxon>Eukaryota</taxon>
        <taxon>Fungi</taxon>
        <taxon>Fungi incertae sedis</taxon>
        <taxon>Zoopagomycota</taxon>
        <taxon>Kickxellomycotina</taxon>
        <taxon>Kickxellomycetes</taxon>
        <taxon>Kickxellales</taxon>
        <taxon>Kickxellaceae</taxon>
        <taxon>Kickxella</taxon>
    </lineage>
</organism>
<name>A0ACC1IV42_9FUNG</name>
<proteinExistence type="predicted"/>
<accession>A0ACC1IV42</accession>
<protein>
    <submittedName>
        <fullName evidence="1">Thiamine biosynthetic bifunctional enzyme</fullName>
    </submittedName>
</protein>